<evidence type="ECO:0000313" key="1">
    <source>
        <dbReference type="EMBL" id="QEM82310.1"/>
    </source>
</evidence>
<dbReference type="RefSeq" id="WP_149285423.1">
    <property type="nucleotide sequence ID" value="NZ_CP038437.2"/>
</dbReference>
<protein>
    <submittedName>
        <fullName evidence="1">Formate dehydrogenase subunit delta</fullName>
    </submittedName>
</protein>
<dbReference type="KEGG" id="hbh:E4T21_12730"/>
<dbReference type="EMBL" id="CP038437">
    <property type="protein sequence ID" value="QEM82310.1"/>
    <property type="molecule type" value="Genomic_DNA"/>
</dbReference>
<accession>A0A5C1NHB7</accession>
<organism evidence="1 2">
    <name type="scientific">Halomonas binhaiensis</name>
    <dbReference type="NCBI Taxonomy" id="2562282"/>
    <lineage>
        <taxon>Bacteria</taxon>
        <taxon>Pseudomonadati</taxon>
        <taxon>Pseudomonadota</taxon>
        <taxon>Gammaproteobacteria</taxon>
        <taxon>Oceanospirillales</taxon>
        <taxon>Halomonadaceae</taxon>
        <taxon>Halomonas</taxon>
    </lineage>
</organism>
<proteinExistence type="predicted"/>
<sequence>MSHNQDDTLIRMVNQIATNLSGASDEDQVVQGIRRHLESFWARSMKQRLVACLDRDDTELSPLAQRAVVELAGRYRNGAQDSAQ</sequence>
<reference evidence="1" key="1">
    <citation type="submission" date="2021-02" db="EMBL/GenBank/DDBJ databases">
        <title>Strain Y2R2, a novel species of the genus Halomonas.</title>
        <authorList>
            <person name="Huang H."/>
        </authorList>
    </citation>
    <scope>NUCLEOTIDE SEQUENCE</scope>
    <source>
        <strain evidence="1">Y2R2</strain>
    </source>
</reference>
<keyword evidence="2" id="KW-1185">Reference proteome</keyword>
<dbReference type="OrthoDB" id="8527650at2"/>
<name>A0A5C1NHB7_9GAMM</name>
<dbReference type="Proteomes" id="UP000324285">
    <property type="component" value="Chromosome"/>
</dbReference>
<gene>
    <name evidence="1" type="ORF">E4T21_12730</name>
</gene>
<evidence type="ECO:0000313" key="2">
    <source>
        <dbReference type="Proteomes" id="UP000324285"/>
    </source>
</evidence>
<dbReference type="InterPro" id="IPR021074">
    <property type="entry name" value="Formate_DH_dsu"/>
</dbReference>
<dbReference type="Pfam" id="PF11390">
    <property type="entry name" value="FdsD"/>
    <property type="match status" value="1"/>
</dbReference>
<dbReference type="AlphaFoldDB" id="A0A5C1NHB7"/>